<feature type="compositionally biased region" description="Acidic residues" evidence="1">
    <location>
        <begin position="118"/>
        <end position="127"/>
    </location>
</feature>
<feature type="region of interest" description="Disordered" evidence="1">
    <location>
        <begin position="625"/>
        <end position="668"/>
    </location>
</feature>
<dbReference type="EMBL" id="JH795855">
    <property type="protein sequence ID" value="EJU06524.1"/>
    <property type="molecule type" value="Genomic_DNA"/>
</dbReference>
<proteinExistence type="predicted"/>
<feature type="compositionally biased region" description="Polar residues" evidence="1">
    <location>
        <begin position="279"/>
        <end position="288"/>
    </location>
</feature>
<sequence>MTTRSFSRLQLAAALIEYDNDADDPEGPYRIARESAIFAHTRRSARPEDSYGGDSFRRSKADFLNVKLPSELDAASERKSMSSGRRTPLVGYGYQQDNEIHGEEVDLAEWGLAKKENEEEDKEEDDTFREPERRRAVSEFLPGPSVLPQDRGDRRLSIAKSELLPASGGFKDQRARRSSLGDFGAGGAFLDAARTFPGGRPDQGQRSFTEPISQQRRNSLVALDDSASLNNPWSPVDGPTTVPFPSTEPAPQEVEENPFALPPPSPSKSSRFDPKTHGRTLSTASIGSRATLMDDHRSSRYMSTGPGPDDARSSRYMPDDARSSQYFPADDGRSIAGSAYLRDAQAQGQGQAERDDARPRRLSGWNVLRPKVLVMPSPLQDEEHAAMPLDLASRGGFVHSKDGPPLPPGAKAEHPAPRPLSSMTLASKVDPLNPQSPLHLNPRESLTLSQLTFRNSLMNDVAYTDMGLRRAAEDGEKVTVEMEEEDEPLVKSGRAPGALYGRSLIDDLEARKAALRGKQRVFKGDDRPSMMDRSGVKRSSTLIDPASFGDTRPPLARRNTNMSTGSGRMGNAPLLSFEGEDTLTSPIDPTGTNRIAKSKSTFGVDQLWEKELAKLQVIEAEEQKAAEAQRKKDEEEEARRRKKVKGKGTREPSALAQSAPAQPPSVRRMSSNLELPAVSAGASLLDDSNRRHSTVTLGVNNWFNSDNDEDDEDESGGERAELITPKKARQTTYNSPPTLPPSLPSLSHQVDDSSEDEDVPLAARMQKLAGTGLPHKDSDSEEEEMPLAAVIAKKQLERSTSSKPGSLGSGKPGSTESPRSPSFTAPAKGAALPNLDFGGTTGGFAESLGLGISSAANETSTKRATAAADDSDEDNVPLGLRHPSTHIHSPGNAGDEDEAPLGMRFPQAAMQQQAQAQALQQQQYMQMMMQQQMVWQAEQMRTSMAFGGGMTPQMTGFPMSYGMGAPAVIPPAMSDPGKFNRVDQWRRGVGADEQ</sequence>
<dbReference type="HOGENOM" id="CLU_014992_0_0_1"/>
<evidence type="ECO:0000313" key="2">
    <source>
        <dbReference type="EMBL" id="EJU06524.1"/>
    </source>
</evidence>
<name>M5GBZ1_DACPD</name>
<protein>
    <submittedName>
        <fullName evidence="2">Uncharacterized protein</fullName>
    </submittedName>
</protein>
<accession>M5GBZ1</accession>
<dbReference type="RefSeq" id="XP_040633418.1">
    <property type="nucleotide sequence ID" value="XM_040769586.1"/>
</dbReference>
<evidence type="ECO:0000313" key="3">
    <source>
        <dbReference type="Proteomes" id="UP000030653"/>
    </source>
</evidence>
<dbReference type="STRING" id="1858805.M5GBZ1"/>
<dbReference type="OMA" id="IMPSPLQ"/>
<feature type="region of interest" description="Disordered" evidence="1">
    <location>
        <begin position="699"/>
        <end position="831"/>
    </location>
</feature>
<feature type="compositionally biased region" description="Acidic residues" evidence="1">
    <location>
        <begin position="706"/>
        <end position="715"/>
    </location>
</feature>
<dbReference type="GeneID" id="63684648"/>
<feature type="region of interest" description="Disordered" evidence="1">
    <location>
        <begin position="523"/>
        <end position="569"/>
    </location>
</feature>
<feature type="region of interest" description="Disordered" evidence="1">
    <location>
        <begin position="400"/>
        <end position="421"/>
    </location>
</feature>
<feature type="compositionally biased region" description="Basic and acidic residues" evidence="1">
    <location>
        <begin position="309"/>
        <end position="322"/>
    </location>
</feature>
<keyword evidence="3" id="KW-1185">Reference proteome</keyword>
<reference evidence="2 3" key="1">
    <citation type="journal article" date="2012" name="Science">
        <title>The Paleozoic origin of enzymatic lignin decomposition reconstructed from 31 fungal genomes.</title>
        <authorList>
            <person name="Floudas D."/>
            <person name="Binder M."/>
            <person name="Riley R."/>
            <person name="Barry K."/>
            <person name="Blanchette R.A."/>
            <person name="Henrissat B."/>
            <person name="Martinez A.T."/>
            <person name="Otillar R."/>
            <person name="Spatafora J.W."/>
            <person name="Yadav J.S."/>
            <person name="Aerts A."/>
            <person name="Benoit I."/>
            <person name="Boyd A."/>
            <person name="Carlson A."/>
            <person name="Copeland A."/>
            <person name="Coutinho P.M."/>
            <person name="de Vries R.P."/>
            <person name="Ferreira P."/>
            <person name="Findley K."/>
            <person name="Foster B."/>
            <person name="Gaskell J."/>
            <person name="Glotzer D."/>
            <person name="Gorecki P."/>
            <person name="Heitman J."/>
            <person name="Hesse C."/>
            <person name="Hori C."/>
            <person name="Igarashi K."/>
            <person name="Jurgens J.A."/>
            <person name="Kallen N."/>
            <person name="Kersten P."/>
            <person name="Kohler A."/>
            <person name="Kuees U."/>
            <person name="Kumar T.K.A."/>
            <person name="Kuo A."/>
            <person name="LaButti K."/>
            <person name="Larrondo L.F."/>
            <person name="Lindquist E."/>
            <person name="Ling A."/>
            <person name="Lombard V."/>
            <person name="Lucas S."/>
            <person name="Lundell T."/>
            <person name="Martin R."/>
            <person name="McLaughlin D.J."/>
            <person name="Morgenstern I."/>
            <person name="Morin E."/>
            <person name="Murat C."/>
            <person name="Nagy L.G."/>
            <person name="Nolan M."/>
            <person name="Ohm R.A."/>
            <person name="Patyshakuliyeva A."/>
            <person name="Rokas A."/>
            <person name="Ruiz-Duenas F.J."/>
            <person name="Sabat G."/>
            <person name="Salamov A."/>
            <person name="Samejima M."/>
            <person name="Schmutz J."/>
            <person name="Slot J.C."/>
            <person name="St John F."/>
            <person name="Stenlid J."/>
            <person name="Sun H."/>
            <person name="Sun S."/>
            <person name="Syed K."/>
            <person name="Tsang A."/>
            <person name="Wiebenga A."/>
            <person name="Young D."/>
            <person name="Pisabarro A."/>
            <person name="Eastwood D.C."/>
            <person name="Martin F."/>
            <person name="Cullen D."/>
            <person name="Grigoriev I.V."/>
            <person name="Hibbett D.S."/>
        </authorList>
    </citation>
    <scope>NUCLEOTIDE SEQUENCE [LARGE SCALE GENOMIC DNA]</scope>
    <source>
        <strain evidence="2 3">DJM-731 SS1</strain>
    </source>
</reference>
<dbReference type="Proteomes" id="UP000030653">
    <property type="component" value="Unassembled WGS sequence"/>
</dbReference>
<organism evidence="2 3">
    <name type="scientific">Dacryopinax primogenitus (strain DJM 731)</name>
    <name type="common">Brown rot fungus</name>
    <dbReference type="NCBI Taxonomy" id="1858805"/>
    <lineage>
        <taxon>Eukaryota</taxon>
        <taxon>Fungi</taxon>
        <taxon>Dikarya</taxon>
        <taxon>Basidiomycota</taxon>
        <taxon>Agaricomycotina</taxon>
        <taxon>Dacrymycetes</taxon>
        <taxon>Dacrymycetales</taxon>
        <taxon>Dacrymycetaceae</taxon>
        <taxon>Dacryopinax</taxon>
    </lineage>
</organism>
<feature type="compositionally biased region" description="Basic and acidic residues" evidence="1">
    <location>
        <begin position="128"/>
        <end position="137"/>
    </location>
</feature>
<feature type="compositionally biased region" description="Polar residues" evidence="1">
    <location>
        <begin position="204"/>
        <end position="218"/>
    </location>
</feature>
<feature type="region of interest" description="Disordered" evidence="1">
    <location>
        <begin position="861"/>
        <end position="900"/>
    </location>
</feature>
<dbReference type="AlphaFoldDB" id="M5GBZ1"/>
<evidence type="ECO:0000256" key="1">
    <source>
        <dbReference type="SAM" id="MobiDB-lite"/>
    </source>
</evidence>
<feature type="region of interest" description="Disordered" evidence="1">
    <location>
        <begin position="111"/>
        <end position="333"/>
    </location>
</feature>
<gene>
    <name evidence="2" type="ORF">DACRYDRAFT_113208</name>
</gene>
<dbReference type="OrthoDB" id="2564267at2759"/>
<feature type="compositionally biased region" description="Basic and acidic residues" evidence="1">
    <location>
        <begin position="625"/>
        <end position="639"/>
    </location>
</feature>